<feature type="non-terminal residue" evidence="6">
    <location>
        <position position="1"/>
    </location>
</feature>
<protein>
    <submittedName>
        <fullName evidence="6">TonB C-terminal domain-containing protein</fullName>
    </submittedName>
</protein>
<keyword evidence="3" id="KW-1133">Transmembrane helix</keyword>
<organism evidence="6">
    <name type="scientific">Eiseniibacteriota bacterium</name>
    <dbReference type="NCBI Taxonomy" id="2212470"/>
    <lineage>
        <taxon>Bacteria</taxon>
        <taxon>Candidatus Eiseniibacteriota</taxon>
    </lineage>
</organism>
<evidence type="ECO:0000259" key="5">
    <source>
        <dbReference type="PROSITE" id="PS52015"/>
    </source>
</evidence>
<reference evidence="6" key="1">
    <citation type="journal article" date="2020" name="mSystems">
        <title>Genome- and Community-Level Interaction Insights into Carbon Utilization and Element Cycling Functions of Hydrothermarchaeota in Hydrothermal Sediment.</title>
        <authorList>
            <person name="Zhou Z."/>
            <person name="Liu Y."/>
            <person name="Xu W."/>
            <person name="Pan J."/>
            <person name="Luo Z.H."/>
            <person name="Li M."/>
        </authorList>
    </citation>
    <scope>NUCLEOTIDE SEQUENCE [LARGE SCALE GENOMIC DNA]</scope>
    <source>
        <strain evidence="6">SpSt-1233</strain>
    </source>
</reference>
<sequence length="65" mass="7511">LTCLVFFRLRRDGRVDDVRIEQGSGNTYFDRSAMRAVRSAAPFPPLPRAFTDDYLGIHFTFVQKD</sequence>
<dbReference type="Pfam" id="PF13103">
    <property type="entry name" value="TonB_2"/>
    <property type="match status" value="1"/>
</dbReference>
<dbReference type="AlphaFoldDB" id="A0A7V2AU09"/>
<feature type="domain" description="TonB C-terminal" evidence="5">
    <location>
        <begin position="1"/>
        <end position="65"/>
    </location>
</feature>
<evidence type="ECO:0000256" key="2">
    <source>
        <dbReference type="ARBA" id="ARBA00022692"/>
    </source>
</evidence>
<gene>
    <name evidence="6" type="ORF">ENO08_01995</name>
</gene>
<dbReference type="EMBL" id="DSEC01000142">
    <property type="protein sequence ID" value="HER43214.1"/>
    <property type="molecule type" value="Genomic_DNA"/>
</dbReference>
<dbReference type="Gene3D" id="3.30.1150.10">
    <property type="match status" value="1"/>
</dbReference>
<accession>A0A7V2AU09</accession>
<dbReference type="SUPFAM" id="SSF74653">
    <property type="entry name" value="TolA/TonB C-terminal domain"/>
    <property type="match status" value="1"/>
</dbReference>
<keyword evidence="4" id="KW-0472">Membrane</keyword>
<dbReference type="GO" id="GO:0016020">
    <property type="term" value="C:membrane"/>
    <property type="evidence" value="ECO:0007669"/>
    <property type="project" value="UniProtKB-SubCell"/>
</dbReference>
<comment type="caution">
    <text evidence="6">The sequence shown here is derived from an EMBL/GenBank/DDBJ whole genome shotgun (WGS) entry which is preliminary data.</text>
</comment>
<dbReference type="InterPro" id="IPR037682">
    <property type="entry name" value="TonB_C"/>
</dbReference>
<dbReference type="NCBIfam" id="TIGR01352">
    <property type="entry name" value="tonB_Cterm"/>
    <property type="match status" value="1"/>
</dbReference>
<evidence type="ECO:0000256" key="4">
    <source>
        <dbReference type="ARBA" id="ARBA00023136"/>
    </source>
</evidence>
<dbReference type="Proteomes" id="UP000886069">
    <property type="component" value="Unassembled WGS sequence"/>
</dbReference>
<keyword evidence="2" id="KW-0812">Transmembrane</keyword>
<evidence type="ECO:0000256" key="1">
    <source>
        <dbReference type="ARBA" id="ARBA00004167"/>
    </source>
</evidence>
<dbReference type="GO" id="GO:0055085">
    <property type="term" value="P:transmembrane transport"/>
    <property type="evidence" value="ECO:0007669"/>
    <property type="project" value="InterPro"/>
</dbReference>
<evidence type="ECO:0000313" key="6">
    <source>
        <dbReference type="EMBL" id="HER43214.1"/>
    </source>
</evidence>
<dbReference type="PROSITE" id="PS52015">
    <property type="entry name" value="TONB_CTD"/>
    <property type="match status" value="1"/>
</dbReference>
<dbReference type="InterPro" id="IPR006260">
    <property type="entry name" value="TonB/TolA_C"/>
</dbReference>
<evidence type="ECO:0000256" key="3">
    <source>
        <dbReference type="ARBA" id="ARBA00022989"/>
    </source>
</evidence>
<proteinExistence type="predicted"/>
<name>A0A7V2AU09_UNCEI</name>
<comment type="subcellular location">
    <subcellularLocation>
        <location evidence="1">Membrane</location>
        <topology evidence="1">Single-pass membrane protein</topology>
    </subcellularLocation>
</comment>